<evidence type="ECO:0000256" key="1">
    <source>
        <dbReference type="ARBA" id="ARBA00004196"/>
    </source>
</evidence>
<dbReference type="RefSeq" id="WP_061833044.1">
    <property type="nucleotide sequence ID" value="NZ_LUKE01000001.1"/>
</dbReference>
<dbReference type="EMBL" id="LUKE01000001">
    <property type="protein sequence ID" value="KYG65500.1"/>
    <property type="molecule type" value="Genomic_DNA"/>
</dbReference>
<reference evidence="5 6" key="1">
    <citation type="submission" date="2016-03" db="EMBL/GenBank/DDBJ databases">
        <authorList>
            <person name="Ploux O."/>
        </authorList>
    </citation>
    <scope>NUCLEOTIDE SEQUENCE [LARGE SCALE GENOMIC DNA]</scope>
    <source>
        <strain evidence="5 6">R0</strain>
    </source>
</reference>
<comment type="subcellular location">
    <subcellularLocation>
        <location evidence="1">Cell envelope</location>
    </subcellularLocation>
</comment>
<dbReference type="Gene3D" id="1.20.1420.20">
    <property type="entry name" value="M75 peptidase, HXXE motif"/>
    <property type="match status" value="1"/>
</dbReference>
<organism evidence="5 6">
    <name type="scientific">Bdellovibrio bacteriovorus</name>
    <dbReference type="NCBI Taxonomy" id="959"/>
    <lineage>
        <taxon>Bacteria</taxon>
        <taxon>Pseudomonadati</taxon>
        <taxon>Bdellovibrionota</taxon>
        <taxon>Bdellovibrionia</taxon>
        <taxon>Bdellovibrionales</taxon>
        <taxon>Pseudobdellovibrionaceae</taxon>
        <taxon>Bdellovibrio</taxon>
    </lineage>
</organism>
<dbReference type="InterPro" id="IPR034982">
    <property type="entry name" value="Imelysin-like_IrpA"/>
</dbReference>
<evidence type="ECO:0000256" key="3">
    <source>
        <dbReference type="SAM" id="SignalP"/>
    </source>
</evidence>
<name>A0A150WM63_BDEBC</name>
<dbReference type="AlphaFoldDB" id="A0A150WM63"/>
<gene>
    <name evidence="5" type="ORF">AZI86_00010</name>
</gene>
<dbReference type="Proteomes" id="UP000075320">
    <property type="component" value="Unassembled WGS sequence"/>
</dbReference>
<evidence type="ECO:0000256" key="2">
    <source>
        <dbReference type="ARBA" id="ARBA00022729"/>
    </source>
</evidence>
<proteinExistence type="predicted"/>
<sequence>MKSLFVSLFAVLGFAVSAQAVTRAEVIQNVSYNVILKTYADFQQKSQELKASVDTLIAQPTQKNLEAAQSAWRAARYSYEVSEGFLFGPMDSLGIDPMIDTWPLALTDLKKILSSNYEINTEFVRGLPSEVQGFHAIEYFLFGEGITSNTRSVGTIKPREFAYLQAATELLNEQVALLIYSWTTHHDPEDTSSVGYYYLISQPGASNPFYTSEEAVMAEFGNGIVGILAEASGAKLPDATGETPEDANARLEESPFSWNSLNDYMSNVDSIYNVYTGTFGGIGNGPGLKALVAQQNPVLAEQVEVQILLCRQKIADIAGPQGISFGRAIKTPDGRVRIFAAIAELKKLEDMFTNQVNPLL</sequence>
<accession>A0A150WM63</accession>
<dbReference type="InterPro" id="IPR018976">
    <property type="entry name" value="Imelysin-like"/>
</dbReference>
<feature type="signal peptide" evidence="3">
    <location>
        <begin position="1"/>
        <end position="20"/>
    </location>
</feature>
<evidence type="ECO:0000313" key="5">
    <source>
        <dbReference type="EMBL" id="KYG65500.1"/>
    </source>
</evidence>
<dbReference type="OrthoDB" id="5729110at2"/>
<keyword evidence="2 3" id="KW-0732">Signal</keyword>
<feature type="chain" id="PRO_5007573380" description="Imelysin-like domain-containing protein" evidence="3">
    <location>
        <begin position="21"/>
        <end position="360"/>
    </location>
</feature>
<feature type="domain" description="Imelysin-like" evidence="4">
    <location>
        <begin position="35"/>
        <end position="349"/>
    </location>
</feature>
<protein>
    <recommendedName>
        <fullName evidence="4">Imelysin-like domain-containing protein</fullName>
    </recommendedName>
</protein>
<evidence type="ECO:0000259" key="4">
    <source>
        <dbReference type="Pfam" id="PF09375"/>
    </source>
</evidence>
<dbReference type="Pfam" id="PF09375">
    <property type="entry name" value="Peptidase_M75"/>
    <property type="match status" value="1"/>
</dbReference>
<evidence type="ECO:0000313" key="6">
    <source>
        <dbReference type="Proteomes" id="UP000075320"/>
    </source>
</evidence>
<dbReference type="GO" id="GO:0030313">
    <property type="term" value="C:cell envelope"/>
    <property type="evidence" value="ECO:0007669"/>
    <property type="project" value="UniProtKB-SubCell"/>
</dbReference>
<dbReference type="CDD" id="cd14658">
    <property type="entry name" value="Imelysin-like_IrpA"/>
    <property type="match status" value="1"/>
</dbReference>
<comment type="caution">
    <text evidence="5">The sequence shown here is derived from an EMBL/GenBank/DDBJ whole genome shotgun (WGS) entry which is preliminary data.</text>
</comment>
<dbReference type="InterPro" id="IPR038352">
    <property type="entry name" value="Imelysin_sf"/>
</dbReference>
<keyword evidence="6" id="KW-1185">Reference proteome</keyword>